<dbReference type="EMBL" id="KI913152">
    <property type="protein sequence ID" value="ETV72945.1"/>
    <property type="molecule type" value="Genomic_DNA"/>
</dbReference>
<protein>
    <submittedName>
        <fullName evidence="1">Uncharacterized protein</fullName>
    </submittedName>
</protein>
<dbReference type="GeneID" id="20814272"/>
<accession>W4FZP7</accession>
<dbReference type="AlphaFoldDB" id="W4FZP7"/>
<organism evidence="1">
    <name type="scientific">Aphanomyces astaci</name>
    <name type="common">Crayfish plague agent</name>
    <dbReference type="NCBI Taxonomy" id="112090"/>
    <lineage>
        <taxon>Eukaryota</taxon>
        <taxon>Sar</taxon>
        <taxon>Stramenopiles</taxon>
        <taxon>Oomycota</taxon>
        <taxon>Saprolegniomycetes</taxon>
        <taxon>Saprolegniales</taxon>
        <taxon>Verrucalvaceae</taxon>
        <taxon>Aphanomyces</taxon>
    </lineage>
</organism>
<evidence type="ECO:0000313" key="1">
    <source>
        <dbReference type="EMBL" id="ETV72945.1"/>
    </source>
</evidence>
<sequence>MSTVATTSEEAAAPFNRLTYPSRQARFAHHIPTSRNRRGASVKAAYGSLRSTSQPPPVGMGPFAVDVAPEGSLLWCSNSVGIWCHTGTS</sequence>
<dbReference type="VEuPathDB" id="FungiDB:H257_12276"/>
<gene>
    <name evidence="1" type="ORF">H257_12276</name>
</gene>
<reference evidence="1" key="1">
    <citation type="submission" date="2013-12" db="EMBL/GenBank/DDBJ databases">
        <title>The Genome Sequence of Aphanomyces astaci APO3.</title>
        <authorList>
            <consortium name="The Broad Institute Genomics Platform"/>
            <person name="Russ C."/>
            <person name="Tyler B."/>
            <person name="van West P."/>
            <person name="Dieguez-Uribeondo J."/>
            <person name="Young S.K."/>
            <person name="Zeng Q."/>
            <person name="Gargeya S."/>
            <person name="Fitzgerald M."/>
            <person name="Abouelleil A."/>
            <person name="Alvarado L."/>
            <person name="Chapman S.B."/>
            <person name="Gainer-Dewar J."/>
            <person name="Goldberg J."/>
            <person name="Griggs A."/>
            <person name="Gujja S."/>
            <person name="Hansen M."/>
            <person name="Howarth C."/>
            <person name="Imamovic A."/>
            <person name="Ireland A."/>
            <person name="Larimer J."/>
            <person name="McCowan C."/>
            <person name="Murphy C."/>
            <person name="Pearson M."/>
            <person name="Poon T.W."/>
            <person name="Priest M."/>
            <person name="Roberts A."/>
            <person name="Saif S."/>
            <person name="Shea T."/>
            <person name="Sykes S."/>
            <person name="Wortman J."/>
            <person name="Nusbaum C."/>
            <person name="Birren B."/>
        </authorList>
    </citation>
    <scope>NUCLEOTIDE SEQUENCE [LARGE SCALE GENOMIC DNA]</scope>
    <source>
        <strain evidence="1">APO3</strain>
    </source>
</reference>
<name>W4FZP7_APHAT</name>
<dbReference type="RefSeq" id="XP_009837731.1">
    <property type="nucleotide sequence ID" value="XM_009839429.1"/>
</dbReference>
<proteinExistence type="predicted"/>